<dbReference type="NCBIfam" id="TIGR00726">
    <property type="entry name" value="peptidoglycan editing factor PgeF"/>
    <property type="match status" value="1"/>
</dbReference>
<dbReference type="GO" id="GO:0017061">
    <property type="term" value="F:S-methyl-5-thioadenosine phosphorylase activity"/>
    <property type="evidence" value="ECO:0007669"/>
    <property type="project" value="UniProtKB-EC"/>
</dbReference>
<dbReference type="GO" id="GO:0016787">
    <property type="term" value="F:hydrolase activity"/>
    <property type="evidence" value="ECO:0007669"/>
    <property type="project" value="UniProtKB-KW"/>
</dbReference>
<comment type="catalytic activity">
    <reaction evidence="1">
        <text>inosine + phosphate = alpha-D-ribose 1-phosphate + hypoxanthine</text>
        <dbReference type="Rhea" id="RHEA:27646"/>
        <dbReference type="ChEBI" id="CHEBI:17368"/>
        <dbReference type="ChEBI" id="CHEBI:17596"/>
        <dbReference type="ChEBI" id="CHEBI:43474"/>
        <dbReference type="ChEBI" id="CHEBI:57720"/>
        <dbReference type="EC" id="2.4.2.1"/>
    </reaction>
    <physiologicalReaction direction="left-to-right" evidence="1">
        <dbReference type="Rhea" id="RHEA:27647"/>
    </physiologicalReaction>
</comment>
<dbReference type="EMBL" id="UOFJ01000362">
    <property type="protein sequence ID" value="VAW68734.1"/>
    <property type="molecule type" value="Genomic_DNA"/>
</dbReference>
<evidence type="ECO:0000256" key="5">
    <source>
        <dbReference type="ARBA" id="ARBA00022801"/>
    </source>
</evidence>
<evidence type="ECO:0000256" key="9">
    <source>
        <dbReference type="ARBA" id="ARBA00049893"/>
    </source>
</evidence>
<gene>
    <name evidence="10" type="ORF">MNBD_GAMMA10-741</name>
</gene>
<keyword evidence="5" id="KW-0378">Hydrolase</keyword>
<dbReference type="PANTHER" id="PTHR30616:SF2">
    <property type="entry name" value="PURINE NUCLEOSIDE PHOSPHORYLASE LACC1"/>
    <property type="match status" value="1"/>
</dbReference>
<evidence type="ECO:0000313" key="10">
    <source>
        <dbReference type="EMBL" id="VAW68734.1"/>
    </source>
</evidence>
<evidence type="ECO:0000256" key="1">
    <source>
        <dbReference type="ARBA" id="ARBA00000553"/>
    </source>
</evidence>
<dbReference type="GO" id="GO:0005507">
    <property type="term" value="F:copper ion binding"/>
    <property type="evidence" value="ECO:0007669"/>
    <property type="project" value="TreeGrafter"/>
</dbReference>
<comment type="catalytic activity">
    <reaction evidence="7">
        <text>adenosine + H2O + H(+) = inosine + NH4(+)</text>
        <dbReference type="Rhea" id="RHEA:24408"/>
        <dbReference type="ChEBI" id="CHEBI:15377"/>
        <dbReference type="ChEBI" id="CHEBI:15378"/>
        <dbReference type="ChEBI" id="CHEBI:16335"/>
        <dbReference type="ChEBI" id="CHEBI:17596"/>
        <dbReference type="ChEBI" id="CHEBI:28938"/>
        <dbReference type="EC" id="3.5.4.4"/>
    </reaction>
    <physiologicalReaction direction="left-to-right" evidence="7">
        <dbReference type="Rhea" id="RHEA:24409"/>
    </physiologicalReaction>
</comment>
<dbReference type="InterPro" id="IPR011324">
    <property type="entry name" value="Cytotoxic_necrot_fac-like_cat"/>
</dbReference>
<evidence type="ECO:0000256" key="3">
    <source>
        <dbReference type="ARBA" id="ARBA00022679"/>
    </source>
</evidence>
<evidence type="ECO:0000256" key="2">
    <source>
        <dbReference type="ARBA" id="ARBA00007353"/>
    </source>
</evidence>
<name>A0A3B0YIR5_9ZZZZ</name>
<dbReference type="InterPro" id="IPR003730">
    <property type="entry name" value="Cu_polyphenol_OxRdtase"/>
</dbReference>
<comment type="catalytic activity">
    <reaction evidence="9">
        <text>S-methyl-5'-thioadenosine + phosphate = 5-(methylsulfanyl)-alpha-D-ribose 1-phosphate + adenine</text>
        <dbReference type="Rhea" id="RHEA:11852"/>
        <dbReference type="ChEBI" id="CHEBI:16708"/>
        <dbReference type="ChEBI" id="CHEBI:17509"/>
        <dbReference type="ChEBI" id="CHEBI:43474"/>
        <dbReference type="ChEBI" id="CHEBI:58533"/>
        <dbReference type="EC" id="2.4.2.28"/>
    </reaction>
    <physiologicalReaction direction="left-to-right" evidence="9">
        <dbReference type="Rhea" id="RHEA:11853"/>
    </physiologicalReaction>
</comment>
<evidence type="ECO:0000256" key="6">
    <source>
        <dbReference type="ARBA" id="ARBA00022833"/>
    </source>
</evidence>
<dbReference type="InterPro" id="IPR038371">
    <property type="entry name" value="Cu_polyphenol_OxRdtase_sf"/>
</dbReference>
<sequence>MSKHAGDLITPDWPAADTVHAFSTTRHTPASTGSSQGGYASYNLALHVEDNPLHVQKNRQQLAAQLSLPAEPLWLEQVHGTEVLNAAQTQINVIGATPPQADASYTTHASHVCAVMTADCLPILLCNRQGNKVAAAHAGWRGLAGGVIESTLLALNEAPSELLVWLGPAIGPAVFEVGENVRKAFVDELAASASAFKANRPGHYLADIYQLARLRLKRLGVDGDAVYGGEYCTYTDEERFYSYRRDAKTGRQASLIWFSG</sequence>
<keyword evidence="6" id="KW-0862">Zinc</keyword>
<comment type="catalytic activity">
    <reaction evidence="8">
        <text>adenosine + phosphate = alpha-D-ribose 1-phosphate + adenine</text>
        <dbReference type="Rhea" id="RHEA:27642"/>
        <dbReference type="ChEBI" id="CHEBI:16335"/>
        <dbReference type="ChEBI" id="CHEBI:16708"/>
        <dbReference type="ChEBI" id="CHEBI:43474"/>
        <dbReference type="ChEBI" id="CHEBI:57720"/>
        <dbReference type="EC" id="2.4.2.1"/>
    </reaction>
    <physiologicalReaction direction="left-to-right" evidence="8">
        <dbReference type="Rhea" id="RHEA:27643"/>
    </physiologicalReaction>
</comment>
<evidence type="ECO:0000256" key="4">
    <source>
        <dbReference type="ARBA" id="ARBA00022723"/>
    </source>
</evidence>
<evidence type="ECO:0000256" key="7">
    <source>
        <dbReference type="ARBA" id="ARBA00047989"/>
    </source>
</evidence>
<keyword evidence="3" id="KW-0808">Transferase</keyword>
<accession>A0A3B0YIR5</accession>
<protein>
    <submittedName>
        <fullName evidence="10">FIG00003370: Multicopper polyphenol oxidase</fullName>
    </submittedName>
</protein>
<dbReference type="AlphaFoldDB" id="A0A3B0YIR5"/>
<dbReference type="PANTHER" id="PTHR30616">
    <property type="entry name" value="UNCHARACTERIZED PROTEIN YFIH"/>
    <property type="match status" value="1"/>
</dbReference>
<dbReference type="CDD" id="cd16833">
    <property type="entry name" value="YfiH"/>
    <property type="match status" value="1"/>
</dbReference>
<comment type="similarity">
    <text evidence="2">Belongs to the purine nucleoside phosphorylase YfiH/LACC1 family.</text>
</comment>
<dbReference type="Gene3D" id="3.60.140.10">
    <property type="entry name" value="CNF1/YfiH-like putative cysteine hydrolases"/>
    <property type="match status" value="1"/>
</dbReference>
<reference evidence="10" key="1">
    <citation type="submission" date="2018-06" db="EMBL/GenBank/DDBJ databases">
        <authorList>
            <person name="Zhirakovskaya E."/>
        </authorList>
    </citation>
    <scope>NUCLEOTIDE SEQUENCE</scope>
</reference>
<evidence type="ECO:0000256" key="8">
    <source>
        <dbReference type="ARBA" id="ARBA00048968"/>
    </source>
</evidence>
<dbReference type="SUPFAM" id="SSF64438">
    <property type="entry name" value="CNF1/YfiH-like putative cysteine hydrolases"/>
    <property type="match status" value="1"/>
</dbReference>
<proteinExistence type="inferred from homology"/>
<keyword evidence="4" id="KW-0479">Metal-binding</keyword>
<dbReference type="Pfam" id="PF02578">
    <property type="entry name" value="Cu-oxidase_4"/>
    <property type="match status" value="1"/>
</dbReference>
<organism evidence="10">
    <name type="scientific">hydrothermal vent metagenome</name>
    <dbReference type="NCBI Taxonomy" id="652676"/>
    <lineage>
        <taxon>unclassified sequences</taxon>
        <taxon>metagenomes</taxon>
        <taxon>ecological metagenomes</taxon>
    </lineage>
</organism>